<gene>
    <name evidence="1" type="primary">gpl</name>
    <name evidence="1" type="ORF">WESB_0332</name>
</gene>
<protein>
    <submittedName>
        <fullName evidence="1">Putative phage protein</fullName>
    </submittedName>
</protein>
<accession>K0JF43</accession>
<dbReference type="RefSeq" id="WP_014932304.1">
    <property type="nucleotide sequence ID" value="NC_018604.1"/>
</dbReference>
<reference evidence="1 2" key="1">
    <citation type="journal article" date="2012" name="BMC Genomics">
        <title>Comparative genomics of Brachyspira pilosicoli strains: genome rearrangements, reductions and correlation of genetic compliment with phenotypic diversity.</title>
        <authorList>
            <person name="Mappley L.J."/>
            <person name="Black M.L."/>
            <person name="Abuoun M."/>
            <person name="Darby A.C."/>
            <person name="Woodward M.J."/>
            <person name="Parkhill J."/>
            <person name="Turner A.K."/>
            <person name="Bellgard M.I."/>
            <person name="La T."/>
            <person name="Phillips N.D."/>
            <person name="La Ragione R.M."/>
            <person name="Hampson D.J."/>
        </authorList>
    </citation>
    <scope>NUCLEOTIDE SEQUENCE [LARGE SCALE GENOMIC DNA]</scope>
    <source>
        <strain evidence="1">WesB</strain>
    </source>
</reference>
<dbReference type="PATRIC" id="fig|1161918.5.peg.2026"/>
<organism evidence="1 2">
    <name type="scientific">Brachyspira pilosicoli WesB</name>
    <dbReference type="NCBI Taxonomy" id="1161918"/>
    <lineage>
        <taxon>Bacteria</taxon>
        <taxon>Pseudomonadati</taxon>
        <taxon>Spirochaetota</taxon>
        <taxon>Spirochaetia</taxon>
        <taxon>Brachyspirales</taxon>
        <taxon>Brachyspiraceae</taxon>
        <taxon>Brachyspira</taxon>
    </lineage>
</organism>
<name>K0JF43_BRAPL</name>
<dbReference type="EMBL" id="HE793032">
    <property type="protein sequence ID" value="CCG55803.1"/>
    <property type="molecule type" value="Genomic_DNA"/>
</dbReference>
<dbReference type="KEGG" id="bpw:WESB_0332"/>
<proteinExistence type="predicted"/>
<evidence type="ECO:0000313" key="2">
    <source>
        <dbReference type="Proteomes" id="UP000003759"/>
    </source>
</evidence>
<dbReference type="AlphaFoldDB" id="K0JF43"/>
<evidence type="ECO:0000313" key="1">
    <source>
        <dbReference type="EMBL" id="CCG55803.1"/>
    </source>
</evidence>
<dbReference type="Proteomes" id="UP000003759">
    <property type="component" value="Chromosome"/>
</dbReference>
<dbReference type="HOGENOM" id="CLU_023068_1_1_12"/>
<sequence>MNINFTQIPNSLLVPGMYQEIDNSLAGTREEIKKVLIIGNFLPTGNASDGVIERVTSVSKACEKFGYGSNLAIMCEQFLSVNKQDELYALPIKESGIAYSETYKIELAESSQTGNIKIKVNAKDISVTVVKEDTPQTIASKMSAMVNTIFNIPISAIAGSEASGSGWDITFNALTKGDNGVIIRVESDNPKIKVKSISKTEAADSPISDWSNYIKSIGETRYNFFIISFNDVNTLKTFANELESRYSAARQIGGRMFAYLKGEIGDTSIKESIIGKSSQINSPHICFIPVLNTDELHVLFLSKISAVAIKELISDPASNTLGIEVPAISTNKELSFDERQALLFGGVATYTLDAQGNVLIERLVTSYTANSEGERDTSYLDIQVVETVDAIRTYINSEAKRRFKGWKLSSTNENFGAGAKVMNPEIWKSFLCEVYQNYFMQQKQWTQDFNSYKDSLTAQVKTGSKTWLEYNHKPILIGQFYIGAGLNQFK</sequence>